<proteinExistence type="inferred from homology"/>
<evidence type="ECO:0000256" key="3">
    <source>
        <dbReference type="ARBA" id="ARBA00022723"/>
    </source>
</evidence>
<dbReference type="EMBL" id="CP001941">
    <property type="protein sequence ID" value="ADD08468.1"/>
    <property type="molecule type" value="Genomic_DNA"/>
</dbReference>
<accession>B5I9Q6</accession>
<evidence type="ECO:0000256" key="10">
    <source>
        <dbReference type="ARBA" id="ARBA00047890"/>
    </source>
</evidence>
<keyword evidence="6 11" id="KW-0067">ATP-binding</keyword>
<keyword evidence="4 11" id="KW-0547">Nucleotide-binding</keyword>
<evidence type="ECO:0000256" key="6">
    <source>
        <dbReference type="ARBA" id="ARBA00022840"/>
    </source>
</evidence>
<dbReference type="HAMAP" id="MF_01633">
    <property type="entry name" value="QueC"/>
    <property type="match status" value="1"/>
</dbReference>
<evidence type="ECO:0000256" key="1">
    <source>
        <dbReference type="ARBA" id="ARBA00005061"/>
    </source>
</evidence>
<evidence type="ECO:0000256" key="8">
    <source>
        <dbReference type="ARBA" id="ARBA00037993"/>
    </source>
</evidence>
<comment type="function">
    <text evidence="7 11">Catalyzes the ATP-dependent conversion of 7-carboxy-7-deazaguanine (CDG) to 7-cyano-7-deazaguanine (preQ(0)).</text>
</comment>
<dbReference type="GO" id="GO:0005524">
    <property type="term" value="F:ATP binding"/>
    <property type="evidence" value="ECO:0007669"/>
    <property type="project" value="UniProtKB-UniRule"/>
</dbReference>
<dbReference type="KEGG" id="abi:Aboo_0657"/>
<dbReference type="GO" id="GO:0016879">
    <property type="term" value="F:ligase activity, forming carbon-nitrogen bonds"/>
    <property type="evidence" value="ECO:0007669"/>
    <property type="project" value="UniProtKB-UniRule"/>
</dbReference>
<evidence type="ECO:0000256" key="7">
    <source>
        <dbReference type="ARBA" id="ARBA00037768"/>
    </source>
</evidence>
<dbReference type="NCBIfam" id="TIGR00364">
    <property type="entry name" value="7-cyano-7-deazaguanine synthase QueC"/>
    <property type="match status" value="1"/>
</dbReference>
<feature type="binding site" evidence="11">
    <location>
        <begin position="7"/>
        <end position="17"/>
    </location>
    <ligand>
        <name>ATP</name>
        <dbReference type="ChEBI" id="CHEBI:30616"/>
    </ligand>
</feature>
<comment type="cofactor">
    <cofactor evidence="11">
        <name>Zn(2+)</name>
        <dbReference type="ChEBI" id="CHEBI:29105"/>
    </cofactor>
    <text evidence="11">Binds 1 zinc ion per subunit.</text>
</comment>
<keyword evidence="13" id="KW-1185">Reference proteome</keyword>
<dbReference type="OrthoDB" id="6532at2157"/>
<dbReference type="Pfam" id="PF06508">
    <property type="entry name" value="QueC"/>
    <property type="match status" value="1"/>
</dbReference>
<feature type="binding site" evidence="11">
    <location>
        <position position="196"/>
    </location>
    <ligand>
        <name>Zn(2+)</name>
        <dbReference type="ChEBI" id="CHEBI:29105"/>
    </ligand>
</feature>
<evidence type="ECO:0000256" key="4">
    <source>
        <dbReference type="ARBA" id="ARBA00022741"/>
    </source>
</evidence>
<dbReference type="AlphaFoldDB" id="B5I9Q6"/>
<dbReference type="eggNOG" id="arCOG00039">
    <property type="taxonomic scope" value="Archaea"/>
</dbReference>
<comment type="similarity">
    <text evidence="8 11">Belongs to the QueC family.</text>
</comment>
<name>B5I9Q6_ACIB4</name>
<evidence type="ECO:0000256" key="9">
    <source>
        <dbReference type="ARBA" id="ARBA00039149"/>
    </source>
</evidence>
<dbReference type="GeneID" id="8827603"/>
<evidence type="ECO:0000256" key="5">
    <source>
        <dbReference type="ARBA" id="ARBA00022833"/>
    </source>
</evidence>
<dbReference type="CDD" id="cd01995">
    <property type="entry name" value="QueC-like"/>
    <property type="match status" value="1"/>
</dbReference>
<gene>
    <name evidence="11" type="primary">queC</name>
    <name evidence="12" type="ordered locus">Aboo_0657</name>
</gene>
<keyword evidence="5 11" id="KW-0862">Zinc</keyword>
<dbReference type="InterPro" id="IPR018317">
    <property type="entry name" value="QueC"/>
</dbReference>
<dbReference type="SUPFAM" id="SSF52402">
    <property type="entry name" value="Adenine nucleotide alpha hydrolases-like"/>
    <property type="match status" value="1"/>
</dbReference>
<dbReference type="HOGENOM" id="CLU_081854_1_0_2"/>
<comment type="catalytic activity">
    <reaction evidence="10 11">
        <text>7-carboxy-7-carbaguanine + NH4(+) + 2 ATP = 7-cyano-7-carbaguanine + 2 AMP + 2 diphosphate + 2 H(+)</text>
        <dbReference type="Rhea" id="RHEA:27982"/>
        <dbReference type="ChEBI" id="CHEBI:15378"/>
        <dbReference type="ChEBI" id="CHEBI:28938"/>
        <dbReference type="ChEBI" id="CHEBI:30616"/>
        <dbReference type="ChEBI" id="CHEBI:33019"/>
        <dbReference type="ChEBI" id="CHEBI:45075"/>
        <dbReference type="ChEBI" id="CHEBI:61036"/>
        <dbReference type="ChEBI" id="CHEBI:456215"/>
        <dbReference type="EC" id="6.3.4.20"/>
    </reaction>
</comment>
<evidence type="ECO:0000313" key="12">
    <source>
        <dbReference type="EMBL" id="ADD08468.1"/>
    </source>
</evidence>
<evidence type="ECO:0000256" key="2">
    <source>
        <dbReference type="ARBA" id="ARBA00022598"/>
    </source>
</evidence>
<dbReference type="PANTHER" id="PTHR42914:SF1">
    <property type="entry name" value="7-CYANO-7-DEAZAGUANINE SYNTHASE"/>
    <property type="match status" value="1"/>
</dbReference>
<evidence type="ECO:0000256" key="11">
    <source>
        <dbReference type="HAMAP-Rule" id="MF_01633"/>
    </source>
</evidence>
<dbReference type="PANTHER" id="PTHR42914">
    <property type="entry name" value="7-CYANO-7-DEAZAGUANINE SYNTHASE"/>
    <property type="match status" value="1"/>
</dbReference>
<keyword evidence="3 11" id="KW-0479">Metal-binding</keyword>
<dbReference type="UniPathway" id="UPA00391"/>
<dbReference type="InterPro" id="IPR014729">
    <property type="entry name" value="Rossmann-like_a/b/a_fold"/>
</dbReference>
<dbReference type="RefSeq" id="WP_008082197.1">
    <property type="nucleotide sequence ID" value="NC_013926.1"/>
</dbReference>
<feature type="binding site" evidence="11">
    <location>
        <position position="188"/>
    </location>
    <ligand>
        <name>Zn(2+)</name>
        <dbReference type="ChEBI" id="CHEBI:29105"/>
    </ligand>
</feature>
<organism evidence="12 13">
    <name type="scientific">Aciduliprofundum boonei (strain DSM 19572 / T469)</name>
    <dbReference type="NCBI Taxonomy" id="439481"/>
    <lineage>
        <taxon>Archaea</taxon>
        <taxon>Methanobacteriati</taxon>
        <taxon>Thermoplasmatota</taxon>
        <taxon>DHVE2 group</taxon>
        <taxon>Candidatus Aciduliprofundum</taxon>
    </lineage>
</organism>
<feature type="binding site" evidence="11">
    <location>
        <position position="199"/>
    </location>
    <ligand>
        <name>Zn(2+)</name>
        <dbReference type="ChEBI" id="CHEBI:29105"/>
    </ligand>
</feature>
<feature type="binding site" evidence="11">
    <location>
        <position position="202"/>
    </location>
    <ligand>
        <name>Zn(2+)</name>
        <dbReference type="ChEBI" id="CHEBI:29105"/>
    </ligand>
</feature>
<protein>
    <recommendedName>
        <fullName evidence="9 11">7-cyano-7-deazaguanine synthase</fullName>
        <ecNumber evidence="9 11">6.3.4.20</ecNumber>
    </recommendedName>
    <alternativeName>
        <fullName evidence="11">7-cyano-7-carbaguanine synthase</fullName>
    </alternativeName>
    <alternativeName>
        <fullName evidence="11">Archaeosine biosynthesis protein QueC</fullName>
    </alternativeName>
    <alternativeName>
        <fullName evidence="11">PreQ(0) synthase</fullName>
    </alternativeName>
</protein>
<comment type="pathway">
    <text evidence="1 11">Purine metabolism; 7-cyano-7-deazaguanine biosynthesis.</text>
</comment>
<sequence>MKAVVLLSGGLDSSTVLAIALEMGYDVHALSFDYGQRHSRELESAKKIARYFNVPHKIIKIDLRQIGGSALTDNIEVPERQVEDIEKEIPITYVPARNTILLSLALGYAEVIDADAIFYGANAIDYSGYPDCRPEYVEAFERVANLGTKRGVEGKPIKIIAPIIHMTKAEIIKKGMELGVPYELTWSCYRGEKKACGKCDSCLLRLKGFMEAGYEDPLDYETYPEFYIEYLKKKGKK</sequence>
<evidence type="ECO:0000313" key="13">
    <source>
        <dbReference type="Proteomes" id="UP000001400"/>
    </source>
</evidence>
<keyword evidence="2 11" id="KW-0436">Ligase</keyword>
<dbReference type="EC" id="6.3.4.20" evidence="9 11"/>
<dbReference type="Gene3D" id="3.40.50.620">
    <property type="entry name" value="HUPs"/>
    <property type="match status" value="1"/>
</dbReference>
<dbReference type="STRING" id="439481.Aboo_0657"/>
<dbReference type="Proteomes" id="UP000001400">
    <property type="component" value="Chromosome"/>
</dbReference>
<dbReference type="PIRSF" id="PIRSF006293">
    <property type="entry name" value="ExsB"/>
    <property type="match status" value="1"/>
</dbReference>
<dbReference type="GO" id="GO:0008270">
    <property type="term" value="F:zinc ion binding"/>
    <property type="evidence" value="ECO:0007669"/>
    <property type="project" value="UniProtKB-UniRule"/>
</dbReference>
<reference evidence="12" key="1">
    <citation type="submission" date="2010-02" db="EMBL/GenBank/DDBJ databases">
        <title>Complete sequence of Aciduliprofundum boonei T469.</title>
        <authorList>
            <consortium name="US DOE Joint Genome Institute"/>
            <person name="Lucas S."/>
            <person name="Copeland A."/>
            <person name="Lapidus A."/>
            <person name="Cheng J.-F."/>
            <person name="Bruce D."/>
            <person name="Goodwin L."/>
            <person name="Pitluck S."/>
            <person name="Saunders E."/>
            <person name="Detter J.C."/>
            <person name="Han C."/>
            <person name="Tapia R."/>
            <person name="Land M."/>
            <person name="Hauser L."/>
            <person name="Kyrpides N."/>
            <person name="Mikhailova N."/>
            <person name="Flores G."/>
            <person name="Reysenbach A.-L."/>
            <person name="Woyke T."/>
        </authorList>
    </citation>
    <scope>NUCLEOTIDE SEQUENCE</scope>
    <source>
        <strain evidence="12">T469</strain>
    </source>
</reference>